<keyword evidence="8" id="KW-1015">Disulfide bond</keyword>
<dbReference type="GeneID" id="428691"/>
<evidence type="ECO:0000256" key="6">
    <source>
        <dbReference type="ARBA" id="ARBA00023040"/>
    </source>
</evidence>
<evidence type="ECO:0000256" key="12">
    <source>
        <dbReference type="SAM" id="MobiDB-lite"/>
    </source>
</evidence>
<dbReference type="OrthoDB" id="9990906at2759"/>
<dbReference type="OMA" id="FMPYHVQ"/>
<dbReference type="PRINTS" id="PR01902">
    <property type="entry name" value="CYSLT1RECPTR"/>
</dbReference>
<dbReference type="SMR" id="F1P4F9"/>
<dbReference type="RefSeq" id="XP_025005926.1">
    <property type="nucleotide sequence ID" value="XM_025150158.3"/>
</dbReference>
<dbReference type="CTD" id="10800"/>
<dbReference type="InterPro" id="IPR000276">
    <property type="entry name" value="GPCR_Rhodpsn"/>
</dbReference>
<keyword evidence="6" id="KW-0297">G-protein coupled receptor</keyword>
<dbReference type="Reactome" id="R-GGA-391906">
    <property type="pathway name" value="Leukotriene receptors"/>
</dbReference>
<sequence length="425" mass="48717">MAAQTAQSRMKLWVDLPHVRCHCAFLSKAAPTCCFSRQPLKTAPTWSTAAPSEQSWGYRLPLIRKRPEIPLHPPSASQQEMTTFLNNSLCQHAIDDFRNRVYSTLYSMISIMGFAGNGVVLFVLIRTFRQRTAFQVYMFNLAVSDFLCVCTLPLRVVYYVHQGHWFFSDILCRISSYALYVNLYCSIFFMTAMSFFRCIAIVFPVQNINLVTERKAKFVCIGIWIFVILTSTPFLMNGTYQHGNKTKCFEPPEDIQKTNIIVNLDFIALFLGFIIPFIIITICYTMIIRTLLKNSLKKNQANRKKAIWMIVIVTATFLVSFTPYHILRTVHLHVLRLRHASCEDTVYLQKSVVVTLPLAAANCCFDPLLYFFSGGNFRKRLTTFRKASSSSITQAFRKKFSLKERDDEPFGESHKENGNAPVVAL</sequence>
<dbReference type="PANTHER" id="PTHR24231">
    <property type="entry name" value="PURINOCEPTOR-RELATED G-PROTEIN COUPLED RECEPTOR"/>
    <property type="match status" value="1"/>
</dbReference>
<dbReference type="GO" id="GO:0006816">
    <property type="term" value="P:calcium ion transport"/>
    <property type="evidence" value="ECO:0007669"/>
    <property type="project" value="Ensembl"/>
</dbReference>
<dbReference type="GO" id="GO:0007166">
    <property type="term" value="P:cell surface receptor signaling pathway"/>
    <property type="evidence" value="ECO:0007669"/>
    <property type="project" value="Ensembl"/>
</dbReference>
<dbReference type="RefSeq" id="XP_040525321.1">
    <property type="nucleotide sequence ID" value="XM_040669387.2"/>
</dbReference>
<dbReference type="Reactome" id="R-GGA-416476">
    <property type="pathway name" value="G alpha (q) signalling events"/>
</dbReference>
<feature type="transmembrane region" description="Helical" evidence="13">
    <location>
        <begin position="105"/>
        <end position="125"/>
    </location>
</feature>
<keyword evidence="16" id="KW-1185">Reference proteome</keyword>
<evidence type="ECO:0000256" key="13">
    <source>
        <dbReference type="SAM" id="Phobius"/>
    </source>
</evidence>
<feature type="transmembrane region" description="Helical" evidence="13">
    <location>
        <begin position="216"/>
        <end position="236"/>
    </location>
</feature>
<dbReference type="GO" id="GO:1903409">
    <property type="term" value="P:reactive oxygen species biosynthetic process"/>
    <property type="evidence" value="ECO:0007669"/>
    <property type="project" value="Ensembl"/>
</dbReference>
<dbReference type="PaxDb" id="9031-ENSGALP00000006561"/>
<reference evidence="15" key="2">
    <citation type="submission" date="2025-08" db="UniProtKB">
        <authorList>
            <consortium name="Ensembl"/>
        </authorList>
    </citation>
    <scope>IDENTIFICATION</scope>
    <source>
        <strain evidence="15">broiler</strain>
    </source>
</reference>
<name>F1P4F9_CHICK</name>
<comment type="subcellular location">
    <subcellularLocation>
        <location evidence="1">Cell membrane</location>
        <topology evidence="1">Multi-pass membrane protein</topology>
    </subcellularLocation>
</comment>
<protein>
    <recommendedName>
        <fullName evidence="2">Cysteinyl leukotriene receptor 1</fullName>
    </recommendedName>
</protein>
<dbReference type="Proteomes" id="UP000000539">
    <property type="component" value="Chromosome 4"/>
</dbReference>
<organism evidence="15 16">
    <name type="scientific">Gallus gallus</name>
    <name type="common">Chicken</name>
    <dbReference type="NCBI Taxonomy" id="9031"/>
    <lineage>
        <taxon>Eukaryota</taxon>
        <taxon>Metazoa</taxon>
        <taxon>Chordata</taxon>
        <taxon>Craniata</taxon>
        <taxon>Vertebrata</taxon>
        <taxon>Euteleostomi</taxon>
        <taxon>Archelosauria</taxon>
        <taxon>Archosauria</taxon>
        <taxon>Dinosauria</taxon>
        <taxon>Saurischia</taxon>
        <taxon>Theropoda</taxon>
        <taxon>Coelurosauria</taxon>
        <taxon>Aves</taxon>
        <taxon>Neognathae</taxon>
        <taxon>Galloanserae</taxon>
        <taxon>Galliformes</taxon>
        <taxon>Phasianidae</taxon>
        <taxon>Phasianinae</taxon>
        <taxon>Gallus</taxon>
    </lineage>
</organism>
<dbReference type="GeneTree" id="ENSGT01150000286937"/>
<dbReference type="InterPro" id="IPR013310">
    <property type="entry name" value="CLT1_recept"/>
</dbReference>
<dbReference type="PRINTS" id="PR00237">
    <property type="entry name" value="GPCRRHODOPSN"/>
</dbReference>
<dbReference type="InParanoid" id="F1P4F9"/>
<dbReference type="STRING" id="9031.ENSGALP00000006561"/>
<dbReference type="AlphaFoldDB" id="F1P4F9"/>
<dbReference type="eggNOG" id="ENOG502QUJU">
    <property type="taxonomic scope" value="Eukaryota"/>
</dbReference>
<dbReference type="GO" id="GO:0005886">
    <property type="term" value="C:plasma membrane"/>
    <property type="evidence" value="ECO:0000318"/>
    <property type="project" value="GO_Central"/>
</dbReference>
<keyword evidence="11" id="KW-0807">Transducer</keyword>
<feature type="region of interest" description="Disordered" evidence="12">
    <location>
        <begin position="404"/>
        <end position="425"/>
    </location>
</feature>
<evidence type="ECO:0000256" key="11">
    <source>
        <dbReference type="ARBA" id="ARBA00023224"/>
    </source>
</evidence>
<dbReference type="GO" id="GO:0003158">
    <property type="term" value="P:endothelium development"/>
    <property type="evidence" value="ECO:0007669"/>
    <property type="project" value="Ensembl"/>
</dbReference>
<dbReference type="GO" id="GO:0007218">
    <property type="term" value="P:neuropeptide signaling pathway"/>
    <property type="evidence" value="ECO:0000318"/>
    <property type="project" value="GO_Central"/>
</dbReference>
<dbReference type="FunFam" id="1.20.1070.10:FF:000017">
    <property type="entry name" value="lysophosphatidic acid receptor 4"/>
    <property type="match status" value="1"/>
</dbReference>
<evidence type="ECO:0000259" key="14">
    <source>
        <dbReference type="PROSITE" id="PS50262"/>
    </source>
</evidence>
<feature type="transmembrane region" description="Helical" evidence="13">
    <location>
        <begin position="347"/>
        <end position="372"/>
    </location>
</feature>
<dbReference type="GO" id="GO:0006935">
    <property type="term" value="P:chemotaxis"/>
    <property type="evidence" value="ECO:0007669"/>
    <property type="project" value="Ensembl"/>
</dbReference>
<keyword evidence="9" id="KW-0675">Receptor</keyword>
<dbReference type="PROSITE" id="PS50262">
    <property type="entry name" value="G_PROTEIN_RECEP_F1_2"/>
    <property type="match status" value="1"/>
</dbReference>
<dbReference type="RefSeq" id="XP_025005925.1">
    <property type="nucleotide sequence ID" value="XM_025150157.3"/>
</dbReference>
<evidence type="ECO:0000256" key="2">
    <source>
        <dbReference type="ARBA" id="ARBA00014110"/>
    </source>
</evidence>
<proteinExistence type="predicted"/>
<dbReference type="Gene3D" id="1.20.1070.10">
    <property type="entry name" value="Rhodopsin 7-helix transmembrane proteins"/>
    <property type="match status" value="1"/>
</dbReference>
<feature type="transmembrane region" description="Helical" evidence="13">
    <location>
        <begin position="266"/>
        <end position="287"/>
    </location>
</feature>
<evidence type="ECO:0000256" key="8">
    <source>
        <dbReference type="ARBA" id="ARBA00023157"/>
    </source>
</evidence>
<dbReference type="GO" id="GO:0001631">
    <property type="term" value="F:cysteinyl leukotriene receptor activity"/>
    <property type="evidence" value="ECO:0000318"/>
    <property type="project" value="GO_Central"/>
</dbReference>
<feature type="transmembrane region" description="Helical" evidence="13">
    <location>
        <begin position="137"/>
        <end position="161"/>
    </location>
</feature>
<evidence type="ECO:0000256" key="7">
    <source>
        <dbReference type="ARBA" id="ARBA00023136"/>
    </source>
</evidence>
<dbReference type="FunCoup" id="F1P4F9">
    <property type="interactions" value="134"/>
</dbReference>
<dbReference type="Bgee" id="ENSGALG00000004128">
    <property type="expression patterns" value="Expressed in granulocyte and 11 other cell types or tissues"/>
</dbReference>
<dbReference type="PRINTS" id="PR01533">
    <property type="entry name" value="CYSLTRECPTR"/>
</dbReference>
<reference evidence="15" key="3">
    <citation type="submission" date="2025-09" db="UniProtKB">
        <authorList>
            <consortium name="Ensembl"/>
        </authorList>
    </citation>
    <scope>IDENTIFICATION</scope>
    <source>
        <strain evidence="15">broiler</strain>
    </source>
</reference>
<evidence type="ECO:0000256" key="9">
    <source>
        <dbReference type="ARBA" id="ARBA00023170"/>
    </source>
</evidence>
<accession>F1P4F9</accession>
<evidence type="ECO:0000256" key="5">
    <source>
        <dbReference type="ARBA" id="ARBA00022989"/>
    </source>
</evidence>
<evidence type="ECO:0000256" key="3">
    <source>
        <dbReference type="ARBA" id="ARBA00022475"/>
    </source>
</evidence>
<dbReference type="InterPro" id="IPR004071">
    <property type="entry name" value="Cyst_leuk_rcpt"/>
</dbReference>
<dbReference type="GO" id="GO:0004966">
    <property type="term" value="F:galanin receptor activity"/>
    <property type="evidence" value="ECO:0000318"/>
    <property type="project" value="GO_Central"/>
</dbReference>
<feature type="compositionally biased region" description="Basic and acidic residues" evidence="12">
    <location>
        <begin position="404"/>
        <end position="417"/>
    </location>
</feature>
<feature type="domain" description="G-protein coupled receptors family 1 profile" evidence="14">
    <location>
        <begin position="116"/>
        <end position="370"/>
    </location>
</feature>
<dbReference type="PANTHER" id="PTHR24231:SF45">
    <property type="entry name" value="CYSTEINYL LEUKOTRIENE RECEPTOR 1"/>
    <property type="match status" value="1"/>
</dbReference>
<evidence type="ECO:0000256" key="10">
    <source>
        <dbReference type="ARBA" id="ARBA00023180"/>
    </source>
</evidence>
<dbReference type="Ensembl" id="ENSGALT00010043175.1">
    <property type="protein sequence ID" value="ENSGALP00010025644.1"/>
    <property type="gene ID" value="ENSGALG00010017860.1"/>
</dbReference>
<dbReference type="Pfam" id="PF00001">
    <property type="entry name" value="7tm_1"/>
    <property type="match status" value="1"/>
</dbReference>
<dbReference type="InterPro" id="IPR017452">
    <property type="entry name" value="GPCR_Rhodpsn_7TM"/>
</dbReference>
<evidence type="ECO:0000313" key="16">
    <source>
        <dbReference type="Proteomes" id="UP000000539"/>
    </source>
</evidence>
<keyword evidence="7 13" id="KW-0472">Membrane</keyword>
<dbReference type="GO" id="GO:0051649">
    <property type="term" value="P:establishment of localization in cell"/>
    <property type="evidence" value="ECO:0007669"/>
    <property type="project" value="Ensembl"/>
</dbReference>
<reference evidence="15" key="1">
    <citation type="submission" date="2020-11" db="EMBL/GenBank/DDBJ databases">
        <title>Gallus gallus (Chicken) genome, bGalGal1, GRCg7b, maternal haplotype autosomes + Z &amp; W.</title>
        <authorList>
            <person name="Warren W."/>
            <person name="Formenti G."/>
            <person name="Fedrigo O."/>
            <person name="Haase B."/>
            <person name="Mountcastle J."/>
            <person name="Balacco J."/>
            <person name="Tracey A."/>
            <person name="Schneider V."/>
            <person name="Okimoto R."/>
            <person name="Cheng H."/>
            <person name="Hawken R."/>
            <person name="Howe K."/>
            <person name="Jarvis E.D."/>
        </authorList>
    </citation>
    <scope>NUCLEOTIDE SEQUENCE [LARGE SCALE GENOMIC DNA]</scope>
    <source>
        <strain evidence="15">Broiler</strain>
    </source>
</reference>
<evidence type="ECO:0000256" key="4">
    <source>
        <dbReference type="ARBA" id="ARBA00022692"/>
    </source>
</evidence>
<dbReference type="VEuPathDB" id="HostDB:geneid_428691"/>
<evidence type="ECO:0000313" key="15">
    <source>
        <dbReference type="Ensembl" id="ENSGALP00010025644.1"/>
    </source>
</evidence>
<feature type="transmembrane region" description="Helical" evidence="13">
    <location>
        <begin position="307"/>
        <end position="327"/>
    </location>
</feature>
<feature type="transmembrane region" description="Helical" evidence="13">
    <location>
        <begin position="181"/>
        <end position="204"/>
    </location>
</feature>
<keyword evidence="10" id="KW-0325">Glycoprotein</keyword>
<dbReference type="RefSeq" id="XP_040555908.1">
    <property type="nucleotide sequence ID" value="XM_040699974.2"/>
</dbReference>
<evidence type="ECO:0000256" key="1">
    <source>
        <dbReference type="ARBA" id="ARBA00004651"/>
    </source>
</evidence>
<gene>
    <name evidence="15" type="primary">CYSLTR1</name>
</gene>
<keyword evidence="4 13" id="KW-0812">Transmembrane</keyword>
<dbReference type="GO" id="GO:0002437">
    <property type="term" value="P:inflammatory response to antigenic stimulus"/>
    <property type="evidence" value="ECO:0007669"/>
    <property type="project" value="Ensembl"/>
</dbReference>
<keyword evidence="3" id="KW-1003">Cell membrane</keyword>
<dbReference type="SUPFAM" id="SSF81321">
    <property type="entry name" value="Family A G protein-coupled receptor-like"/>
    <property type="match status" value="1"/>
</dbReference>
<keyword evidence="5 13" id="KW-1133">Transmembrane helix</keyword>